<dbReference type="CDD" id="cd06171">
    <property type="entry name" value="Sigma70_r4"/>
    <property type="match status" value="1"/>
</dbReference>
<feature type="domain" description="RNA polymerase sigma factor 70 region 4 type 2" evidence="8">
    <location>
        <begin position="124"/>
        <end position="175"/>
    </location>
</feature>
<dbReference type="InterPro" id="IPR000838">
    <property type="entry name" value="RNA_pol_sigma70_ECF_CS"/>
</dbReference>
<evidence type="ECO:0000259" key="7">
    <source>
        <dbReference type="Pfam" id="PF04542"/>
    </source>
</evidence>
<name>A0A3A3YQW9_9ACTN</name>
<dbReference type="InterPro" id="IPR013325">
    <property type="entry name" value="RNA_pol_sigma_r2"/>
</dbReference>
<gene>
    <name evidence="9" type="ORF">D5H78_15640</name>
</gene>
<keyword evidence="10" id="KW-1185">Reference proteome</keyword>
<dbReference type="SUPFAM" id="SSF88946">
    <property type="entry name" value="Sigma2 domain of RNA polymerase sigma factors"/>
    <property type="match status" value="1"/>
</dbReference>
<comment type="caution">
    <text evidence="9">The sequence shown here is derived from an EMBL/GenBank/DDBJ whole genome shotgun (WGS) entry which is preliminary data.</text>
</comment>
<evidence type="ECO:0000256" key="2">
    <source>
        <dbReference type="ARBA" id="ARBA00023015"/>
    </source>
</evidence>
<dbReference type="PANTHER" id="PTHR43133">
    <property type="entry name" value="RNA POLYMERASE ECF-TYPE SIGMA FACTO"/>
    <property type="match status" value="1"/>
</dbReference>
<keyword evidence="2 6" id="KW-0805">Transcription regulation</keyword>
<evidence type="ECO:0000256" key="5">
    <source>
        <dbReference type="ARBA" id="ARBA00023163"/>
    </source>
</evidence>
<accession>A0A3A3YQW9</accession>
<reference evidence="9 10" key="1">
    <citation type="submission" date="2018-09" db="EMBL/GenBank/DDBJ databases">
        <title>YIM 75000 draft genome.</title>
        <authorList>
            <person name="Tang S."/>
            <person name="Feng Y."/>
        </authorList>
    </citation>
    <scope>NUCLEOTIDE SEQUENCE [LARGE SCALE GENOMIC DNA]</scope>
    <source>
        <strain evidence="9 10">YIM 75000</strain>
    </source>
</reference>
<dbReference type="RefSeq" id="WP_119951437.1">
    <property type="nucleotide sequence ID" value="NZ_QZEZ01000008.1"/>
</dbReference>
<dbReference type="PROSITE" id="PS01063">
    <property type="entry name" value="SIGMA70_ECF"/>
    <property type="match status" value="1"/>
</dbReference>
<dbReference type="InterPro" id="IPR036388">
    <property type="entry name" value="WH-like_DNA-bd_sf"/>
</dbReference>
<comment type="similarity">
    <text evidence="1 6">Belongs to the sigma-70 factor family. ECF subfamily.</text>
</comment>
<evidence type="ECO:0000256" key="3">
    <source>
        <dbReference type="ARBA" id="ARBA00023082"/>
    </source>
</evidence>
<dbReference type="PANTHER" id="PTHR43133:SF62">
    <property type="entry name" value="RNA POLYMERASE SIGMA FACTOR SIGZ"/>
    <property type="match status" value="1"/>
</dbReference>
<dbReference type="SUPFAM" id="SSF88659">
    <property type="entry name" value="Sigma3 and sigma4 domains of RNA polymerase sigma factors"/>
    <property type="match status" value="1"/>
</dbReference>
<evidence type="ECO:0000313" key="10">
    <source>
        <dbReference type="Proteomes" id="UP000265614"/>
    </source>
</evidence>
<dbReference type="InterPro" id="IPR013249">
    <property type="entry name" value="RNA_pol_sigma70_r4_t2"/>
</dbReference>
<keyword evidence="5 6" id="KW-0804">Transcription</keyword>
<dbReference type="InterPro" id="IPR007627">
    <property type="entry name" value="RNA_pol_sigma70_r2"/>
</dbReference>
<dbReference type="InterPro" id="IPR014284">
    <property type="entry name" value="RNA_pol_sigma-70_dom"/>
</dbReference>
<dbReference type="InterPro" id="IPR013324">
    <property type="entry name" value="RNA_pol_sigma_r3/r4-like"/>
</dbReference>
<evidence type="ECO:0000256" key="1">
    <source>
        <dbReference type="ARBA" id="ARBA00010641"/>
    </source>
</evidence>
<evidence type="ECO:0000313" key="9">
    <source>
        <dbReference type="EMBL" id="RJK93766.1"/>
    </source>
</evidence>
<dbReference type="OrthoDB" id="5243766at2"/>
<feature type="domain" description="RNA polymerase sigma-70 region 2" evidence="7">
    <location>
        <begin position="28"/>
        <end position="95"/>
    </location>
</feature>
<dbReference type="GO" id="GO:0003677">
    <property type="term" value="F:DNA binding"/>
    <property type="evidence" value="ECO:0007669"/>
    <property type="project" value="UniProtKB-KW"/>
</dbReference>
<dbReference type="Pfam" id="PF04542">
    <property type="entry name" value="Sigma70_r2"/>
    <property type="match status" value="1"/>
</dbReference>
<dbReference type="GO" id="GO:0006352">
    <property type="term" value="P:DNA-templated transcription initiation"/>
    <property type="evidence" value="ECO:0007669"/>
    <property type="project" value="InterPro"/>
</dbReference>
<dbReference type="GO" id="GO:0016987">
    <property type="term" value="F:sigma factor activity"/>
    <property type="evidence" value="ECO:0007669"/>
    <property type="project" value="UniProtKB-KW"/>
</dbReference>
<dbReference type="Gene3D" id="1.10.1740.10">
    <property type="match status" value="1"/>
</dbReference>
<organism evidence="9 10">
    <name type="scientific">Vallicoccus soli</name>
    <dbReference type="NCBI Taxonomy" id="2339232"/>
    <lineage>
        <taxon>Bacteria</taxon>
        <taxon>Bacillati</taxon>
        <taxon>Actinomycetota</taxon>
        <taxon>Actinomycetes</taxon>
        <taxon>Motilibacterales</taxon>
        <taxon>Vallicoccaceae</taxon>
        <taxon>Vallicoccus</taxon>
    </lineage>
</organism>
<dbReference type="NCBIfam" id="TIGR02937">
    <property type="entry name" value="sigma70-ECF"/>
    <property type="match status" value="1"/>
</dbReference>
<dbReference type="InterPro" id="IPR039425">
    <property type="entry name" value="RNA_pol_sigma-70-like"/>
</dbReference>
<dbReference type="Proteomes" id="UP000265614">
    <property type="component" value="Unassembled WGS sequence"/>
</dbReference>
<sequence length="186" mass="20579">MVAPDVLSDAEVGAGFCAGDEACLREAYARWSGLVHTVALRSLGDRSDAEDVTQQVFVDAWRGRLRYDPAASALPAWLLGITRHKLADAHERRARERRLVDAAAAVAPALEVPPPVDAVADRVIIEDEVARLGQPQRSILELAFWGDLTHRQIAEQLDLPLGTVKSHVRRSLERLRTRLEVDRGPR</sequence>
<dbReference type="EMBL" id="QZEZ01000008">
    <property type="protein sequence ID" value="RJK93766.1"/>
    <property type="molecule type" value="Genomic_DNA"/>
</dbReference>
<keyword evidence="3 6" id="KW-0731">Sigma factor</keyword>
<dbReference type="Pfam" id="PF08281">
    <property type="entry name" value="Sigma70_r4_2"/>
    <property type="match status" value="1"/>
</dbReference>
<keyword evidence="4 6" id="KW-0238">DNA-binding</keyword>
<evidence type="ECO:0000256" key="6">
    <source>
        <dbReference type="RuleBase" id="RU000716"/>
    </source>
</evidence>
<dbReference type="Gene3D" id="1.10.10.10">
    <property type="entry name" value="Winged helix-like DNA-binding domain superfamily/Winged helix DNA-binding domain"/>
    <property type="match status" value="1"/>
</dbReference>
<evidence type="ECO:0000256" key="4">
    <source>
        <dbReference type="ARBA" id="ARBA00023125"/>
    </source>
</evidence>
<dbReference type="AlphaFoldDB" id="A0A3A3YQW9"/>
<protein>
    <recommendedName>
        <fullName evidence="6">RNA polymerase sigma factor</fullName>
    </recommendedName>
</protein>
<proteinExistence type="inferred from homology"/>
<evidence type="ECO:0000259" key="8">
    <source>
        <dbReference type="Pfam" id="PF08281"/>
    </source>
</evidence>
<dbReference type="GO" id="GO:0006950">
    <property type="term" value="P:response to stress"/>
    <property type="evidence" value="ECO:0007669"/>
    <property type="project" value="UniProtKB-ARBA"/>
</dbReference>